<name>A0A7C3SK22_9BACT</name>
<reference evidence="3" key="1">
    <citation type="journal article" date="2020" name="mSystems">
        <title>Genome- and Community-Level Interaction Insights into Carbon Utilization and Element Cycling Functions of Hydrothermarchaeota in Hydrothermal Sediment.</title>
        <authorList>
            <person name="Zhou Z."/>
            <person name="Liu Y."/>
            <person name="Xu W."/>
            <person name="Pan J."/>
            <person name="Luo Z.H."/>
            <person name="Li M."/>
        </authorList>
    </citation>
    <scope>NUCLEOTIDE SEQUENCE [LARGE SCALE GENOMIC DNA]</scope>
    <source>
        <strain evidence="3">SpSt-776</strain>
    </source>
</reference>
<dbReference type="AlphaFoldDB" id="A0A7C3SK22"/>
<gene>
    <name evidence="3" type="ORF">ENV62_10050</name>
</gene>
<accession>A0A7C3SK22</accession>
<evidence type="ECO:0000259" key="2">
    <source>
        <dbReference type="Pfam" id="PF13538"/>
    </source>
</evidence>
<dbReference type="GO" id="GO:0005524">
    <property type="term" value="F:ATP binding"/>
    <property type="evidence" value="ECO:0007669"/>
    <property type="project" value="UniProtKB-KW"/>
</dbReference>
<evidence type="ECO:0000256" key="1">
    <source>
        <dbReference type="SAM" id="MobiDB-lite"/>
    </source>
</evidence>
<organism evidence="3">
    <name type="scientific">Desulfobacca acetoxidans</name>
    <dbReference type="NCBI Taxonomy" id="60893"/>
    <lineage>
        <taxon>Bacteria</taxon>
        <taxon>Pseudomonadati</taxon>
        <taxon>Thermodesulfobacteriota</taxon>
        <taxon>Desulfobaccia</taxon>
        <taxon>Desulfobaccales</taxon>
        <taxon>Desulfobaccaceae</taxon>
        <taxon>Desulfobacca</taxon>
    </lineage>
</organism>
<dbReference type="Gene3D" id="3.40.50.300">
    <property type="entry name" value="P-loop containing nucleotide triphosphate hydrolases"/>
    <property type="match status" value="1"/>
</dbReference>
<protein>
    <recommendedName>
        <fullName evidence="2">UvrD-like helicase C-terminal domain-containing protein</fullName>
    </recommendedName>
</protein>
<dbReference type="InterPro" id="IPR027417">
    <property type="entry name" value="P-loop_NTPase"/>
</dbReference>
<proteinExistence type="predicted"/>
<dbReference type="EMBL" id="DTHB01000055">
    <property type="protein sequence ID" value="HGB15560.1"/>
    <property type="molecule type" value="Genomic_DNA"/>
</dbReference>
<feature type="region of interest" description="Disordered" evidence="1">
    <location>
        <begin position="129"/>
        <end position="157"/>
    </location>
</feature>
<dbReference type="InterPro" id="IPR027785">
    <property type="entry name" value="UvrD-like_helicase_C"/>
</dbReference>
<dbReference type="Pfam" id="PF13538">
    <property type="entry name" value="UvrD_C_2"/>
    <property type="match status" value="1"/>
</dbReference>
<dbReference type="GO" id="GO:0004386">
    <property type="term" value="F:helicase activity"/>
    <property type="evidence" value="ECO:0007669"/>
    <property type="project" value="UniProtKB-KW"/>
</dbReference>
<feature type="domain" description="UvrD-like helicase C-terminal" evidence="2">
    <location>
        <begin position="52"/>
        <end position="101"/>
    </location>
</feature>
<sequence length="157" mass="17566">MLRVRSLNQNESVAILLPKNNQVYGLAKGISEAGIDVETPKNLDFTNNIPKIMTYFGAKGLTFDTVLLPRLVRNSFSRFDNERVLRLLFVGISRATRWVYLSACQGQEITVLERLKPLAAENAMTIQTWSPAAPRKGHKPKDEEPEGPESGDILDLL</sequence>
<comment type="caution">
    <text evidence="3">The sequence shown here is derived from an EMBL/GenBank/DDBJ whole genome shotgun (WGS) entry which is preliminary data.</text>
</comment>
<dbReference type="SUPFAM" id="SSF52540">
    <property type="entry name" value="P-loop containing nucleoside triphosphate hydrolases"/>
    <property type="match status" value="1"/>
</dbReference>
<dbReference type="GO" id="GO:0016787">
    <property type="term" value="F:hydrolase activity"/>
    <property type="evidence" value="ECO:0007669"/>
    <property type="project" value="UniProtKB-KW"/>
</dbReference>
<evidence type="ECO:0000313" key="3">
    <source>
        <dbReference type="EMBL" id="HGB15560.1"/>
    </source>
</evidence>